<keyword evidence="1" id="KW-0732">Signal</keyword>
<evidence type="ECO:0000313" key="2">
    <source>
        <dbReference type="EMBL" id="RZO24398.1"/>
    </source>
</evidence>
<dbReference type="PANTHER" id="PTHR37953:SF1">
    <property type="entry name" value="UPF0127 PROTEIN MJ1496"/>
    <property type="match status" value="1"/>
</dbReference>
<name>A0A520MT57_9GAMM</name>
<accession>A0A520MT57</accession>
<comment type="caution">
    <text evidence="2">The sequence shown here is derived from an EMBL/GenBank/DDBJ whole genome shotgun (WGS) entry which is preliminary data.</text>
</comment>
<organism evidence="2 3">
    <name type="scientific">SAR86 cluster bacterium</name>
    <dbReference type="NCBI Taxonomy" id="2030880"/>
    <lineage>
        <taxon>Bacteria</taxon>
        <taxon>Pseudomonadati</taxon>
        <taxon>Pseudomonadota</taxon>
        <taxon>Gammaproteobacteria</taxon>
        <taxon>SAR86 cluster</taxon>
    </lineage>
</organism>
<protein>
    <submittedName>
        <fullName evidence="2">DUF192 domain-containing protein</fullName>
    </submittedName>
</protein>
<reference evidence="2 3" key="1">
    <citation type="submission" date="2019-02" db="EMBL/GenBank/DDBJ databases">
        <title>Prokaryotic population dynamics and viral predation in marine succession experiment using metagenomics: the confinement effect.</title>
        <authorList>
            <person name="Haro-Moreno J.M."/>
            <person name="Rodriguez-Valera F."/>
            <person name="Lopez-Perez M."/>
        </authorList>
    </citation>
    <scope>NUCLEOTIDE SEQUENCE [LARGE SCALE GENOMIC DNA]</scope>
    <source>
        <strain evidence="2">MED-G166</strain>
    </source>
</reference>
<evidence type="ECO:0000313" key="3">
    <source>
        <dbReference type="Proteomes" id="UP000320146"/>
    </source>
</evidence>
<dbReference type="Gene3D" id="2.60.120.1140">
    <property type="entry name" value="Protein of unknown function DUF192"/>
    <property type="match status" value="1"/>
</dbReference>
<proteinExistence type="predicted"/>
<dbReference type="AlphaFoldDB" id="A0A520MT57"/>
<dbReference type="Proteomes" id="UP000320146">
    <property type="component" value="Unassembled WGS sequence"/>
</dbReference>
<dbReference type="Pfam" id="PF02643">
    <property type="entry name" value="DUF192"/>
    <property type="match status" value="1"/>
</dbReference>
<dbReference type="InterPro" id="IPR003795">
    <property type="entry name" value="DUF192"/>
</dbReference>
<evidence type="ECO:0000256" key="1">
    <source>
        <dbReference type="SAM" id="SignalP"/>
    </source>
</evidence>
<dbReference type="EMBL" id="SHBL01000008">
    <property type="protein sequence ID" value="RZO24398.1"/>
    <property type="molecule type" value="Genomic_DNA"/>
</dbReference>
<dbReference type="PANTHER" id="PTHR37953">
    <property type="entry name" value="UPF0127 PROTEIN MJ1496"/>
    <property type="match status" value="1"/>
</dbReference>
<dbReference type="InterPro" id="IPR038695">
    <property type="entry name" value="Saro_0823-like_sf"/>
</dbReference>
<feature type="signal peptide" evidence="1">
    <location>
        <begin position="1"/>
        <end position="17"/>
    </location>
</feature>
<gene>
    <name evidence="2" type="ORF">EVA99_01695</name>
</gene>
<sequence length="136" mass="15202">MTMRVLLLIFVTISVNANQSFIQASISGKTIQLEVANTQALRSQGLMGVNELADNQGMIFIWPGAARRCMWMKNTYIELSVAFINREKKVVEIFDLEPGNLDSVCSVSRDIIAAVEMKKGWFSKNKIELFSSIALP</sequence>
<feature type="chain" id="PRO_5021787183" evidence="1">
    <location>
        <begin position="18"/>
        <end position="136"/>
    </location>
</feature>